<evidence type="ECO:0000313" key="2">
    <source>
        <dbReference type="Proteomes" id="UP000095546"/>
    </source>
</evidence>
<dbReference type="Proteomes" id="UP000095546">
    <property type="component" value="Unassembled WGS sequence"/>
</dbReference>
<dbReference type="RefSeq" id="WP_055160628.1">
    <property type="nucleotide sequence ID" value="NZ_CABIWZ010000002.1"/>
</dbReference>
<protein>
    <submittedName>
        <fullName evidence="1">Uncharacterized protein</fullName>
    </submittedName>
</protein>
<keyword evidence="2" id="KW-1185">Reference proteome</keyword>
<accession>A0A173XJT5</accession>
<name>A0A173XJT5_9FIRM</name>
<organism evidence="1 2">
    <name type="scientific">Mitsuokella jalaludinii</name>
    <dbReference type="NCBI Taxonomy" id="187979"/>
    <lineage>
        <taxon>Bacteria</taxon>
        <taxon>Bacillati</taxon>
        <taxon>Bacillota</taxon>
        <taxon>Negativicutes</taxon>
        <taxon>Selenomonadales</taxon>
        <taxon>Selenomonadaceae</taxon>
        <taxon>Mitsuokella</taxon>
    </lineage>
</organism>
<sequence length="100" mass="11804">MNYNIEYIHSEEMKAQGSKSEIFKKYGKEWHIREQGSGNGNWLLIKKSNVLINNKSYRKEVLKYYGKERLTEKLVNRLRKEIEDGHIPDFLKVSAKSLSV</sequence>
<evidence type="ECO:0000313" key="1">
    <source>
        <dbReference type="EMBL" id="CUN52111.1"/>
    </source>
</evidence>
<reference evidence="1 2" key="1">
    <citation type="submission" date="2015-09" db="EMBL/GenBank/DDBJ databases">
        <authorList>
            <consortium name="Pathogen Informatics"/>
        </authorList>
    </citation>
    <scope>NUCLEOTIDE SEQUENCE [LARGE SCALE GENOMIC DNA]</scope>
    <source>
        <strain evidence="1 2">2789STDY5608828</strain>
    </source>
</reference>
<gene>
    <name evidence="1" type="ORF">ERS852385_00657</name>
</gene>
<proteinExistence type="predicted"/>
<dbReference type="OrthoDB" id="1972156at2"/>
<dbReference type="EMBL" id="CYYU01000002">
    <property type="protein sequence ID" value="CUN52111.1"/>
    <property type="molecule type" value="Genomic_DNA"/>
</dbReference>
<dbReference type="AlphaFoldDB" id="A0A173XJT5"/>